<dbReference type="Proteomes" id="UP001148662">
    <property type="component" value="Unassembled WGS sequence"/>
</dbReference>
<accession>A0ACC1RJL6</accession>
<reference evidence="1" key="1">
    <citation type="submission" date="2022-07" db="EMBL/GenBank/DDBJ databases">
        <title>Genome Sequence of Phlebia brevispora.</title>
        <authorList>
            <person name="Buettner E."/>
        </authorList>
    </citation>
    <scope>NUCLEOTIDE SEQUENCE</scope>
    <source>
        <strain evidence="1">MPL23</strain>
    </source>
</reference>
<proteinExistence type="predicted"/>
<protein>
    <submittedName>
        <fullName evidence="1">Uncharacterized protein</fullName>
    </submittedName>
</protein>
<sequence length="325" mass="36715">MHAAVRQSLLGTSQLSLRTTPSSARVIWCLRSQATVATSGPAVTATNRAEATLKRFWKTVGIETRDDAFVVTLDKRPLKTPSGKRLVIPKDRPLAATLVAAEWEHQDTLLKQHSLPMTSLASRAIDAFEDEETRKQVRAQLLKYLETDTVWYVYHVLPPGLETQFQSFHSSEPASLVTLQKTHWHPLLKWARETFEVEIEVTDSFVLKPHPPETMKKFDELLSTLDCWQMAAMERATYTSKSFLIGLALTLRHITAEEAAQAAHVEVNSQIEKWGEVEDCMVVSTTSEVLRTNLQRLHLAHDVDYHDVRRQLGSTACLLAVHRSN</sequence>
<comment type="caution">
    <text evidence="1">The sequence shown here is derived from an EMBL/GenBank/DDBJ whole genome shotgun (WGS) entry which is preliminary data.</text>
</comment>
<evidence type="ECO:0000313" key="2">
    <source>
        <dbReference type="Proteomes" id="UP001148662"/>
    </source>
</evidence>
<organism evidence="1 2">
    <name type="scientific">Phlebia brevispora</name>
    <dbReference type="NCBI Taxonomy" id="194682"/>
    <lineage>
        <taxon>Eukaryota</taxon>
        <taxon>Fungi</taxon>
        <taxon>Dikarya</taxon>
        <taxon>Basidiomycota</taxon>
        <taxon>Agaricomycotina</taxon>
        <taxon>Agaricomycetes</taxon>
        <taxon>Polyporales</taxon>
        <taxon>Meruliaceae</taxon>
        <taxon>Phlebia</taxon>
    </lineage>
</organism>
<evidence type="ECO:0000313" key="1">
    <source>
        <dbReference type="EMBL" id="KAJ3520202.1"/>
    </source>
</evidence>
<keyword evidence="2" id="KW-1185">Reference proteome</keyword>
<gene>
    <name evidence="1" type="ORF">NM688_g9196</name>
</gene>
<name>A0ACC1RJL6_9APHY</name>
<dbReference type="EMBL" id="JANHOG010002765">
    <property type="protein sequence ID" value="KAJ3520202.1"/>
    <property type="molecule type" value="Genomic_DNA"/>
</dbReference>